<accession>A0AAW0RCW2</accession>
<dbReference type="AlphaFoldDB" id="A0AAW0RCW2"/>
<proteinExistence type="predicted"/>
<dbReference type="EMBL" id="JAQQWP010000001">
    <property type="protein sequence ID" value="KAK8132731.1"/>
    <property type="molecule type" value="Genomic_DNA"/>
</dbReference>
<organism evidence="1 2">
    <name type="scientific">Apiospora kogelbergensis</name>
    <dbReference type="NCBI Taxonomy" id="1337665"/>
    <lineage>
        <taxon>Eukaryota</taxon>
        <taxon>Fungi</taxon>
        <taxon>Dikarya</taxon>
        <taxon>Ascomycota</taxon>
        <taxon>Pezizomycotina</taxon>
        <taxon>Sordariomycetes</taxon>
        <taxon>Xylariomycetidae</taxon>
        <taxon>Amphisphaeriales</taxon>
        <taxon>Apiosporaceae</taxon>
        <taxon>Apiospora</taxon>
    </lineage>
</organism>
<gene>
    <name evidence="1" type="ORF">PG999_000904</name>
</gene>
<reference evidence="1 2" key="1">
    <citation type="submission" date="2023-01" db="EMBL/GenBank/DDBJ databases">
        <title>Analysis of 21 Apiospora genomes using comparative genomics revels a genus with tremendous synthesis potential of carbohydrate active enzymes and secondary metabolites.</title>
        <authorList>
            <person name="Sorensen T."/>
        </authorList>
    </citation>
    <scope>NUCLEOTIDE SEQUENCE [LARGE SCALE GENOMIC DNA]</scope>
    <source>
        <strain evidence="1 2">CBS 117206</strain>
    </source>
</reference>
<comment type="caution">
    <text evidence="1">The sequence shown here is derived from an EMBL/GenBank/DDBJ whole genome shotgun (WGS) entry which is preliminary data.</text>
</comment>
<sequence length="220" mass="25324">MSKLMSWTRCCIDATKSLDDAASSADDREARYQLKDVAELASMKRTIVSLREQVLKSAFTLKRKQFCLQIDGYLRSAYAKASSQPTVPKSGLREPLLLLKLSLKLLMGIRNYDESNPVKACEAPGASTGAKDAWLTIKLQYTKACLLLLIRIFWLALPMFPEWWEEFETSLKNEDWLKQFILDSRRSERLAVVDRERIPQVLEEFRRRKRAMESGRGSPK</sequence>
<name>A0AAW0RCW2_9PEZI</name>
<dbReference type="Proteomes" id="UP001392437">
    <property type="component" value="Unassembled WGS sequence"/>
</dbReference>
<keyword evidence="2" id="KW-1185">Reference proteome</keyword>
<evidence type="ECO:0000313" key="1">
    <source>
        <dbReference type="EMBL" id="KAK8132731.1"/>
    </source>
</evidence>
<protein>
    <submittedName>
        <fullName evidence="1">Uncharacterized protein</fullName>
    </submittedName>
</protein>
<evidence type="ECO:0000313" key="2">
    <source>
        <dbReference type="Proteomes" id="UP001392437"/>
    </source>
</evidence>